<protein>
    <submittedName>
        <fullName evidence="1">Uncharacterized protein</fullName>
    </submittedName>
</protein>
<dbReference type="Proteomes" id="UP000466692">
    <property type="component" value="Unassembled WGS sequence"/>
</dbReference>
<sequence>MAFIPLPIFCIIFGVIGVFVNLKNVMNGNVSEAFVGIFLGVIAGVLIDIFFLLLNRLK</sequence>
<evidence type="ECO:0000313" key="1">
    <source>
        <dbReference type="EMBL" id="MYL53883.1"/>
    </source>
</evidence>
<name>A0ACC7VGH3_9BACI</name>
<dbReference type="EMBL" id="WMEU01000003">
    <property type="protein sequence ID" value="MYL53883.1"/>
    <property type="molecule type" value="Genomic_DNA"/>
</dbReference>
<keyword evidence="2" id="KW-1185">Reference proteome</keyword>
<proteinExistence type="predicted"/>
<comment type="caution">
    <text evidence="1">The sequence shown here is derived from an EMBL/GenBank/DDBJ whole genome shotgun (WGS) entry which is preliminary data.</text>
</comment>
<gene>
    <name evidence="1" type="ORF">GLW08_11100</name>
</gene>
<organism evidence="1 2">
    <name type="scientific">Pontibacillus yanchengensis</name>
    <dbReference type="NCBI Taxonomy" id="462910"/>
    <lineage>
        <taxon>Bacteria</taxon>
        <taxon>Bacillati</taxon>
        <taxon>Bacillota</taxon>
        <taxon>Bacilli</taxon>
        <taxon>Bacillales</taxon>
        <taxon>Bacillaceae</taxon>
        <taxon>Pontibacillus</taxon>
    </lineage>
</organism>
<accession>A0ACC7VGH3</accession>
<evidence type="ECO:0000313" key="2">
    <source>
        <dbReference type="Proteomes" id="UP000466692"/>
    </source>
</evidence>
<reference evidence="1" key="1">
    <citation type="submission" date="2019-11" db="EMBL/GenBank/DDBJ databases">
        <title>Genome sequences of 17 halophilic strains isolated from different environments.</title>
        <authorList>
            <person name="Furrow R.E."/>
        </authorList>
    </citation>
    <scope>NUCLEOTIDE SEQUENCE</scope>
    <source>
        <strain evidence="1">22510_22_Filter</strain>
    </source>
</reference>